<reference evidence="2" key="1">
    <citation type="journal article" date="2011" name="Stand. Genomic Sci.">
        <title>Non-contiguous finished genome sequence of the opportunistic oral pathogen Prevotella multisaccharivorax type strain (PPPA20).</title>
        <authorList>
            <person name="Pati A."/>
            <person name="Gronow S."/>
            <person name="Lu M."/>
            <person name="Lapidus A."/>
            <person name="Nolan M."/>
            <person name="Lucas S."/>
            <person name="Hammon N."/>
            <person name="Deshpande S."/>
            <person name="Cheng J.F."/>
            <person name="Tapia R."/>
            <person name="Han C."/>
            <person name="Goodwin L."/>
            <person name="Pitluck S."/>
            <person name="Liolios K."/>
            <person name="Pagani I."/>
            <person name="Mavromatis K."/>
            <person name="Mikhailova N."/>
            <person name="Huntemann M."/>
            <person name="Chen A."/>
            <person name="Palaniappan K."/>
            <person name="Land M."/>
            <person name="Hauser L."/>
            <person name="Detter J.C."/>
            <person name="Brambilla E.M."/>
            <person name="Rohde M."/>
            <person name="Goker M."/>
            <person name="Woyke T."/>
            <person name="Bristow J."/>
            <person name="Eisen J.A."/>
            <person name="Markowitz V."/>
            <person name="Hugenholtz P."/>
            <person name="Kyrpides N.C."/>
            <person name="Klenk H.P."/>
            <person name="Ivanova N."/>
        </authorList>
    </citation>
    <scope>NUCLEOTIDE SEQUENCE [LARGE SCALE GENOMIC DNA]</scope>
    <source>
        <strain evidence="2">DSM 17128</strain>
    </source>
</reference>
<dbReference type="EMBL" id="GL945017">
    <property type="protein sequence ID" value="EGN57328.1"/>
    <property type="molecule type" value="Genomic_DNA"/>
</dbReference>
<dbReference type="HOGENOM" id="CLU_978802_0_0_10"/>
<sequence length="295" mass="34669">MCNFALVKSCVMRKVLFAILLSLLISLLLVPTGCTDKKPRPEQDMAADSILPDTSKVDSTEALIEDTPMPKAADELFDDFIFNFAGNRKLQRKRIVFPLKVYRNGKLAEEIPMNRWKMEHFFMRQQYYTLIFDNRKQMDLVKDTAVNHVVIEKIFFRKKLVQQFLFNRINGQFMMTSMNYKPMYTNKNADFLRFYDHFSRDSAYQVASMADEVEFAAPDPQNDFSNINGVIMPQQWPDFKPALIPKDKIYNIIYGQQYIESKRKLFVIRGISNSLEIEMSFRKIGNHWKLVKFNT</sequence>
<name>F8N6U3_9BACT</name>
<dbReference type="eggNOG" id="ENOG50324VM">
    <property type="taxonomic scope" value="Bacteria"/>
</dbReference>
<evidence type="ECO:0000313" key="1">
    <source>
        <dbReference type="EMBL" id="EGN57328.1"/>
    </source>
</evidence>
<proteinExistence type="predicted"/>
<dbReference type="Proteomes" id="UP000002772">
    <property type="component" value="Unassembled WGS sequence"/>
</dbReference>
<organism evidence="1 2">
    <name type="scientific">Hallella multisaccharivorax DSM 17128</name>
    <dbReference type="NCBI Taxonomy" id="688246"/>
    <lineage>
        <taxon>Bacteria</taxon>
        <taxon>Pseudomonadati</taxon>
        <taxon>Bacteroidota</taxon>
        <taxon>Bacteroidia</taxon>
        <taxon>Bacteroidales</taxon>
        <taxon>Prevotellaceae</taxon>
        <taxon>Hallella</taxon>
    </lineage>
</organism>
<evidence type="ECO:0000313" key="2">
    <source>
        <dbReference type="Proteomes" id="UP000002772"/>
    </source>
</evidence>
<dbReference type="AlphaFoldDB" id="F8N6U3"/>
<accession>F8N6U3</accession>
<keyword evidence="2" id="KW-1185">Reference proteome</keyword>
<gene>
    <name evidence="1" type="ORF">Premu_1925</name>
</gene>
<dbReference type="InterPro" id="IPR025590">
    <property type="entry name" value="DUF4348"/>
</dbReference>
<dbReference type="Pfam" id="PF14254">
    <property type="entry name" value="DUF4348"/>
    <property type="match status" value="1"/>
</dbReference>
<keyword evidence="1" id="KW-0449">Lipoprotein</keyword>
<dbReference type="STRING" id="688246.Premu_1925"/>
<protein>
    <submittedName>
        <fullName evidence="1">Putative lipoprotein</fullName>
    </submittedName>
</protein>